<feature type="domain" description="Methyltransferase type 11" evidence="4">
    <location>
        <begin position="45"/>
        <end position="156"/>
    </location>
</feature>
<dbReference type="AlphaFoldDB" id="A0A1R1PKI5"/>
<dbReference type="InterPro" id="IPR013216">
    <property type="entry name" value="Methyltransf_11"/>
</dbReference>
<dbReference type="GO" id="GO:0008757">
    <property type="term" value="F:S-adenosylmethionine-dependent methyltransferase activity"/>
    <property type="evidence" value="ECO:0007669"/>
    <property type="project" value="InterPro"/>
</dbReference>
<comment type="similarity">
    <text evidence="1">Belongs to the methyltransferase superfamily.</text>
</comment>
<name>A0A1R1PKI5_ZANCU</name>
<accession>A0A1R1PKI5</accession>
<dbReference type="PANTHER" id="PTHR44942">
    <property type="entry name" value="METHYLTRANSF_11 DOMAIN-CONTAINING PROTEIN"/>
    <property type="match status" value="1"/>
</dbReference>
<dbReference type="Proteomes" id="UP000188320">
    <property type="component" value="Unassembled WGS sequence"/>
</dbReference>
<keyword evidence="6" id="KW-1185">Reference proteome</keyword>
<keyword evidence="2 5" id="KW-0489">Methyltransferase</keyword>
<protein>
    <submittedName>
        <fullName evidence="5">Putative S-adenosylmethionine-dependent methyltransferase CRG1</fullName>
    </submittedName>
</protein>
<evidence type="ECO:0000259" key="4">
    <source>
        <dbReference type="Pfam" id="PF08241"/>
    </source>
</evidence>
<evidence type="ECO:0000313" key="6">
    <source>
        <dbReference type="Proteomes" id="UP000188320"/>
    </source>
</evidence>
<dbReference type="SUPFAM" id="SSF53335">
    <property type="entry name" value="S-adenosyl-L-methionine-dependent methyltransferases"/>
    <property type="match status" value="1"/>
</dbReference>
<evidence type="ECO:0000256" key="1">
    <source>
        <dbReference type="ARBA" id="ARBA00008361"/>
    </source>
</evidence>
<dbReference type="Pfam" id="PF08241">
    <property type="entry name" value="Methyltransf_11"/>
    <property type="match status" value="1"/>
</dbReference>
<reference evidence="6" key="1">
    <citation type="submission" date="2017-01" db="EMBL/GenBank/DDBJ databases">
        <authorList>
            <person name="Wang Y."/>
            <person name="White M."/>
            <person name="Kvist S."/>
            <person name="Moncalvo J.-M."/>
        </authorList>
    </citation>
    <scope>NUCLEOTIDE SEQUENCE [LARGE SCALE GENOMIC DNA]</scope>
    <source>
        <strain evidence="6">COL-18-3</strain>
    </source>
</reference>
<dbReference type="GO" id="GO:0032259">
    <property type="term" value="P:methylation"/>
    <property type="evidence" value="ECO:0007669"/>
    <property type="project" value="UniProtKB-KW"/>
</dbReference>
<keyword evidence="3 5" id="KW-0808">Transferase</keyword>
<dbReference type="CDD" id="cd02440">
    <property type="entry name" value="AdoMet_MTases"/>
    <property type="match status" value="1"/>
</dbReference>
<organism evidence="5 6">
    <name type="scientific">Zancudomyces culisetae</name>
    <name type="common">Gut fungus</name>
    <name type="synonym">Smittium culisetae</name>
    <dbReference type="NCBI Taxonomy" id="1213189"/>
    <lineage>
        <taxon>Eukaryota</taxon>
        <taxon>Fungi</taxon>
        <taxon>Fungi incertae sedis</taxon>
        <taxon>Zoopagomycota</taxon>
        <taxon>Kickxellomycotina</taxon>
        <taxon>Harpellomycetes</taxon>
        <taxon>Harpellales</taxon>
        <taxon>Legeriomycetaceae</taxon>
        <taxon>Zancudomyces</taxon>
    </lineage>
</organism>
<sequence length="306" mass="35154">MATFSKSFYKVNKYTNGRYQYNPLLVKRLVGYHRGIPSNVMDLAVDVATGTGILARQLSSFFTKVLGTDASESMLHAARQSEMDRTIEAVQKKNKDEGMTQNNNIEYLVENAEEMNSIENNTADVLTIAQAAHWLNPDKFLSECKRVLKKDGTLMIIGYSGYGHFVDFPQCDEILREFGTLKLGRYWNDGVGILDHLYSTYYEKVNQHGFKDVKYQVFPEAYTKYANRHGETLDLPLVIDHQFTWKSWIEHINSWSAIAKYQTSHPEEKELAEDFVKKLMCVAGVADINSTFRFQWPQVIILCRNS</sequence>
<evidence type="ECO:0000313" key="5">
    <source>
        <dbReference type="EMBL" id="OMH81457.1"/>
    </source>
</evidence>
<comment type="caution">
    <text evidence="5">The sequence shown here is derived from an EMBL/GenBank/DDBJ whole genome shotgun (WGS) entry which is preliminary data.</text>
</comment>
<dbReference type="InterPro" id="IPR029063">
    <property type="entry name" value="SAM-dependent_MTases_sf"/>
</dbReference>
<dbReference type="PANTHER" id="PTHR44942:SF4">
    <property type="entry name" value="METHYLTRANSFERASE TYPE 11 DOMAIN-CONTAINING PROTEIN"/>
    <property type="match status" value="1"/>
</dbReference>
<evidence type="ECO:0000256" key="3">
    <source>
        <dbReference type="ARBA" id="ARBA00022679"/>
    </source>
</evidence>
<dbReference type="InterPro" id="IPR051052">
    <property type="entry name" value="Diverse_substrate_MTase"/>
</dbReference>
<dbReference type="OrthoDB" id="10027013at2759"/>
<dbReference type="EMBL" id="LSSK01000894">
    <property type="protein sequence ID" value="OMH81457.1"/>
    <property type="molecule type" value="Genomic_DNA"/>
</dbReference>
<gene>
    <name evidence="5" type="ORF">AX774_g5088</name>
</gene>
<dbReference type="Gene3D" id="3.40.50.150">
    <property type="entry name" value="Vaccinia Virus protein VP39"/>
    <property type="match status" value="1"/>
</dbReference>
<proteinExistence type="inferred from homology"/>
<evidence type="ECO:0000256" key="2">
    <source>
        <dbReference type="ARBA" id="ARBA00022603"/>
    </source>
</evidence>